<sequence length="220" mass="23637">MRIILTGGSGFVGSQVLHQLIDHPAVTGITALARRPLGVAADKLDVMYVDDFTHHDHDRAARLSEHDACIWTLGGKDSDHADPALYERITHGFTLALAAPVAAAATRPFTFCYLSGMGASQREDAHLPWERLTRNLKGRTEKDLLALAEEHDDFHVHCFRPGGILTVDVGGLTHRLTAPIAVRVDDLATALIAVATGLGAGDVVTNSEIKKIARPTTADL</sequence>
<organism evidence="3 4">
    <name type="scientific">Mycolicibacterium madagascariense</name>
    <dbReference type="NCBI Taxonomy" id="212765"/>
    <lineage>
        <taxon>Bacteria</taxon>
        <taxon>Bacillati</taxon>
        <taxon>Actinomycetota</taxon>
        <taxon>Actinomycetes</taxon>
        <taxon>Mycobacteriales</taxon>
        <taxon>Mycobacteriaceae</taxon>
        <taxon>Mycolicibacterium</taxon>
    </lineage>
</organism>
<comment type="subcellular location">
    <subcellularLocation>
        <location evidence="1">Membrane</location>
    </subcellularLocation>
</comment>
<dbReference type="KEGG" id="mmag:MMAD_32100"/>
<evidence type="ECO:0000313" key="4">
    <source>
        <dbReference type="Proteomes" id="UP000466517"/>
    </source>
</evidence>
<dbReference type="InterPro" id="IPR036291">
    <property type="entry name" value="NAD(P)-bd_dom_sf"/>
</dbReference>
<evidence type="ECO:0000256" key="1">
    <source>
        <dbReference type="ARBA" id="ARBA00004370"/>
    </source>
</evidence>
<evidence type="ECO:0000259" key="2">
    <source>
        <dbReference type="Pfam" id="PF01370"/>
    </source>
</evidence>
<keyword evidence="4" id="KW-1185">Reference proteome</keyword>
<dbReference type="InterPro" id="IPR001509">
    <property type="entry name" value="Epimerase_deHydtase"/>
</dbReference>
<gene>
    <name evidence="3" type="ORF">MMAD_32100</name>
</gene>
<name>A0A7I7XIK3_9MYCO</name>
<feature type="domain" description="NAD-dependent epimerase/dehydratase" evidence="2">
    <location>
        <begin position="3"/>
        <end position="115"/>
    </location>
</feature>
<dbReference type="Gene3D" id="3.40.50.720">
    <property type="entry name" value="NAD(P)-binding Rossmann-like Domain"/>
    <property type="match status" value="1"/>
</dbReference>
<dbReference type="AlphaFoldDB" id="A0A7I7XIK3"/>
<reference evidence="3 4" key="1">
    <citation type="journal article" date="2019" name="Emerg. Microbes Infect.">
        <title>Comprehensive subspecies identification of 175 nontuberculous mycobacteria species based on 7547 genomic profiles.</title>
        <authorList>
            <person name="Matsumoto Y."/>
            <person name="Kinjo T."/>
            <person name="Motooka D."/>
            <person name="Nabeya D."/>
            <person name="Jung N."/>
            <person name="Uechi K."/>
            <person name="Horii T."/>
            <person name="Iida T."/>
            <person name="Fujita J."/>
            <person name="Nakamura S."/>
        </authorList>
    </citation>
    <scope>NUCLEOTIDE SEQUENCE [LARGE SCALE GENOMIC DNA]</scope>
    <source>
        <strain evidence="3 4">JCM 13574</strain>
    </source>
</reference>
<dbReference type="PANTHER" id="PTHR14097:SF8">
    <property type="entry name" value="NAD(P)-BINDING DOMAIN-CONTAINING PROTEIN"/>
    <property type="match status" value="1"/>
</dbReference>
<proteinExistence type="predicted"/>
<dbReference type="Pfam" id="PF01370">
    <property type="entry name" value="Epimerase"/>
    <property type="match status" value="1"/>
</dbReference>
<dbReference type="RefSeq" id="WP_163739058.1">
    <property type="nucleotide sequence ID" value="NZ_AP022610.1"/>
</dbReference>
<dbReference type="Proteomes" id="UP000466517">
    <property type="component" value="Chromosome"/>
</dbReference>
<dbReference type="SUPFAM" id="SSF51735">
    <property type="entry name" value="NAD(P)-binding Rossmann-fold domains"/>
    <property type="match status" value="1"/>
</dbReference>
<dbReference type="GO" id="GO:0016020">
    <property type="term" value="C:membrane"/>
    <property type="evidence" value="ECO:0007669"/>
    <property type="project" value="UniProtKB-SubCell"/>
</dbReference>
<dbReference type="EMBL" id="AP022610">
    <property type="protein sequence ID" value="BBZ28915.1"/>
    <property type="molecule type" value="Genomic_DNA"/>
</dbReference>
<evidence type="ECO:0000313" key="3">
    <source>
        <dbReference type="EMBL" id="BBZ28915.1"/>
    </source>
</evidence>
<dbReference type="PANTHER" id="PTHR14097">
    <property type="entry name" value="OXIDOREDUCTASE HTATIP2"/>
    <property type="match status" value="1"/>
</dbReference>
<accession>A0A7I7XIK3</accession>
<protein>
    <recommendedName>
        <fullName evidence="2">NAD-dependent epimerase/dehydratase domain-containing protein</fullName>
    </recommendedName>
</protein>